<evidence type="ECO:0000313" key="3">
    <source>
        <dbReference type="Proteomes" id="UP000008694"/>
    </source>
</evidence>
<dbReference type="InterPro" id="IPR006527">
    <property type="entry name" value="F-box-assoc_dom_typ1"/>
</dbReference>
<sequence length="92" mass="11048">MVMNFRVYLMSVNRHGIHYNVDPSINRQGKLVSLNNSDRVDISRIYHCHGLLLCIIKDYTRFVVWNPYLCQTLWLKRTSPHPRLDWYSLNKI</sequence>
<dbReference type="EMBL" id="GL348715">
    <property type="protein sequence ID" value="EFH61478.1"/>
    <property type="molecule type" value="Genomic_DNA"/>
</dbReference>
<accession>D7L7A5</accession>
<proteinExistence type="predicted"/>
<evidence type="ECO:0000259" key="1">
    <source>
        <dbReference type="Pfam" id="PF07734"/>
    </source>
</evidence>
<evidence type="ECO:0000313" key="2">
    <source>
        <dbReference type="EMBL" id="EFH61478.1"/>
    </source>
</evidence>
<keyword evidence="3" id="KW-1185">Reference proteome</keyword>
<organism evidence="3">
    <name type="scientific">Arabidopsis lyrata subsp. lyrata</name>
    <name type="common">Lyre-leaved rock-cress</name>
    <dbReference type="NCBI Taxonomy" id="81972"/>
    <lineage>
        <taxon>Eukaryota</taxon>
        <taxon>Viridiplantae</taxon>
        <taxon>Streptophyta</taxon>
        <taxon>Embryophyta</taxon>
        <taxon>Tracheophyta</taxon>
        <taxon>Spermatophyta</taxon>
        <taxon>Magnoliopsida</taxon>
        <taxon>eudicotyledons</taxon>
        <taxon>Gunneridae</taxon>
        <taxon>Pentapetalae</taxon>
        <taxon>rosids</taxon>
        <taxon>malvids</taxon>
        <taxon>Brassicales</taxon>
        <taxon>Brassicaceae</taxon>
        <taxon>Camelineae</taxon>
        <taxon>Arabidopsis</taxon>
    </lineage>
</organism>
<gene>
    <name evidence="2" type="ORF">ARALYDRAFT_898104</name>
</gene>
<feature type="domain" description="F-box associated beta-propeller type 1" evidence="1">
    <location>
        <begin position="1"/>
        <end position="89"/>
    </location>
</feature>
<dbReference type="AlphaFoldDB" id="D7L7A5"/>
<dbReference type="Gramene" id="scaffold_302074.1">
    <property type="protein sequence ID" value="scaffold_302074.1"/>
    <property type="gene ID" value="scaffold_302074.1"/>
</dbReference>
<dbReference type="HOGENOM" id="CLU_2657822_0_0_1"/>
<dbReference type="Pfam" id="PF07734">
    <property type="entry name" value="FBA_1"/>
    <property type="match status" value="1"/>
</dbReference>
<name>D7L7A5_ARALL</name>
<reference evidence="3" key="1">
    <citation type="journal article" date="2011" name="Nat. Genet.">
        <title>The Arabidopsis lyrata genome sequence and the basis of rapid genome size change.</title>
        <authorList>
            <person name="Hu T.T."/>
            <person name="Pattyn P."/>
            <person name="Bakker E.G."/>
            <person name="Cao J."/>
            <person name="Cheng J.-F."/>
            <person name="Clark R.M."/>
            <person name="Fahlgren N."/>
            <person name="Fawcett J.A."/>
            <person name="Grimwood J."/>
            <person name="Gundlach H."/>
            <person name="Haberer G."/>
            <person name="Hollister J.D."/>
            <person name="Ossowski S."/>
            <person name="Ottilar R.P."/>
            <person name="Salamov A.A."/>
            <person name="Schneeberger K."/>
            <person name="Spannagl M."/>
            <person name="Wang X."/>
            <person name="Yang L."/>
            <person name="Nasrallah M.E."/>
            <person name="Bergelson J."/>
            <person name="Carrington J.C."/>
            <person name="Gaut B.S."/>
            <person name="Schmutz J."/>
            <person name="Mayer K.F.X."/>
            <person name="Van de Peer Y."/>
            <person name="Grigoriev I.V."/>
            <person name="Nordborg M."/>
            <person name="Weigel D."/>
            <person name="Guo Y.-L."/>
        </authorList>
    </citation>
    <scope>NUCLEOTIDE SEQUENCE [LARGE SCALE GENOMIC DNA]</scope>
    <source>
        <strain evidence="3">cv. MN47</strain>
    </source>
</reference>
<dbReference type="STRING" id="81972.D7L7A5"/>
<protein>
    <recommendedName>
        <fullName evidence="1">F-box associated beta-propeller type 1 domain-containing protein</fullName>
    </recommendedName>
</protein>
<dbReference type="Proteomes" id="UP000008694">
    <property type="component" value="Unassembled WGS sequence"/>
</dbReference>